<feature type="repeat" description="NHL" evidence="2">
    <location>
        <begin position="267"/>
        <end position="294"/>
    </location>
</feature>
<dbReference type="CDD" id="cd14954">
    <property type="entry name" value="NHL_TRIM71_like"/>
    <property type="match status" value="1"/>
</dbReference>
<dbReference type="PANTHER" id="PTHR24104:SF25">
    <property type="entry name" value="PROTEIN LIN-41"/>
    <property type="match status" value="1"/>
</dbReference>
<dbReference type="AlphaFoldDB" id="A0A0R3RKW9"/>
<keyword evidence="3" id="KW-1185">Reference proteome</keyword>
<dbReference type="SUPFAM" id="SSF101898">
    <property type="entry name" value="NHL repeat"/>
    <property type="match status" value="1"/>
</dbReference>
<sequence length="294" mass="32087">MYMKFQIFDKEGNFLHKFGSPGTRPGQFDRPAGIAVNSMNEIVVADKDNHRVQVFSERGDFLLKFGERGRTPGLFNYPWGVAVNSFNQIAVSDTRNHRVQMFSPQGHFIRKFGFDNSLYNYKNLDSPRGVCYLHDGQLVITDFNNHRLVMMSSRGAVDMKMYGSEGDSEGSFCRPQGITTDNEGHILVCDSRNNRIQVLSLDGMQCIASFGGAVPGLPPAVGVGTTGSGTGGEGAITPLANIPIAANNILKTSQFSASTNAPQHSTLDRPTDLCVSPDGLIYVVDFGSSCIRVY</sequence>
<feature type="repeat" description="NHL" evidence="2">
    <location>
        <begin position="15"/>
        <end position="58"/>
    </location>
</feature>
<dbReference type="InterPro" id="IPR011042">
    <property type="entry name" value="6-blade_b-propeller_TolB-like"/>
</dbReference>
<dbReference type="WBParaSite" id="EEL_0000212801-mRNA-1">
    <property type="protein sequence ID" value="EEL_0000212801-mRNA-1"/>
    <property type="gene ID" value="EEL_0000212801"/>
</dbReference>
<feature type="repeat" description="NHL" evidence="2">
    <location>
        <begin position="163"/>
        <end position="202"/>
    </location>
</feature>
<proteinExistence type="predicted"/>
<protein>
    <submittedName>
        <fullName evidence="4">Tripartite motif-containing protein 3-like</fullName>
    </submittedName>
</protein>
<evidence type="ECO:0000256" key="2">
    <source>
        <dbReference type="PROSITE-ProRule" id="PRU00504"/>
    </source>
</evidence>
<dbReference type="InterPro" id="IPR001258">
    <property type="entry name" value="NHL_repeat"/>
</dbReference>
<dbReference type="Pfam" id="PF01436">
    <property type="entry name" value="NHL"/>
    <property type="match status" value="5"/>
</dbReference>
<evidence type="ECO:0000313" key="4">
    <source>
        <dbReference type="WBParaSite" id="EEL_0000212801-mRNA-1"/>
    </source>
</evidence>
<dbReference type="GO" id="GO:0008270">
    <property type="term" value="F:zinc ion binding"/>
    <property type="evidence" value="ECO:0007669"/>
    <property type="project" value="UniProtKB-KW"/>
</dbReference>
<dbReference type="PROSITE" id="PS51125">
    <property type="entry name" value="NHL"/>
    <property type="match status" value="4"/>
</dbReference>
<keyword evidence="1" id="KW-0677">Repeat</keyword>
<dbReference type="Proteomes" id="UP000050640">
    <property type="component" value="Unplaced"/>
</dbReference>
<evidence type="ECO:0000256" key="1">
    <source>
        <dbReference type="ARBA" id="ARBA00022737"/>
    </source>
</evidence>
<feature type="repeat" description="NHL" evidence="2">
    <location>
        <begin position="62"/>
        <end position="105"/>
    </location>
</feature>
<dbReference type="PANTHER" id="PTHR24104">
    <property type="entry name" value="E3 UBIQUITIN-PROTEIN LIGASE NHLRC1-RELATED"/>
    <property type="match status" value="1"/>
</dbReference>
<organism evidence="3 4">
    <name type="scientific">Elaeophora elaphi</name>
    <dbReference type="NCBI Taxonomy" id="1147741"/>
    <lineage>
        <taxon>Eukaryota</taxon>
        <taxon>Metazoa</taxon>
        <taxon>Ecdysozoa</taxon>
        <taxon>Nematoda</taxon>
        <taxon>Chromadorea</taxon>
        <taxon>Rhabditida</taxon>
        <taxon>Spirurina</taxon>
        <taxon>Spiruromorpha</taxon>
        <taxon>Filarioidea</taxon>
        <taxon>Onchocercidae</taxon>
        <taxon>Elaeophora</taxon>
    </lineage>
</organism>
<evidence type="ECO:0000313" key="3">
    <source>
        <dbReference type="Proteomes" id="UP000050640"/>
    </source>
</evidence>
<dbReference type="InterPro" id="IPR050952">
    <property type="entry name" value="TRIM-NHL_E3_ligases"/>
</dbReference>
<name>A0A0R3RKW9_9BILA</name>
<dbReference type="Gene3D" id="2.120.10.30">
    <property type="entry name" value="TolB, C-terminal domain"/>
    <property type="match status" value="2"/>
</dbReference>
<dbReference type="STRING" id="1147741.A0A0R3RKW9"/>
<accession>A0A0R3RKW9</accession>
<reference evidence="4" key="1">
    <citation type="submission" date="2017-02" db="UniProtKB">
        <authorList>
            <consortium name="WormBaseParasite"/>
        </authorList>
    </citation>
    <scope>IDENTIFICATION</scope>
</reference>